<proteinExistence type="predicted"/>
<reference evidence="1 2" key="1">
    <citation type="submission" date="2019-07" db="EMBL/GenBank/DDBJ databases">
        <title>Genome assembly of Bacillus simplex strain GGC-P6A.</title>
        <authorList>
            <person name="Jennings M.E."/>
            <person name="Barton H.A."/>
        </authorList>
    </citation>
    <scope>NUCLEOTIDE SEQUENCE [LARGE SCALE GENOMIC DNA]</scope>
    <source>
        <strain evidence="1 2">GGC-P6A</strain>
    </source>
</reference>
<protein>
    <submittedName>
        <fullName evidence="1">Uncharacterized protein</fullName>
    </submittedName>
</protein>
<dbReference type="EMBL" id="VNKI01000007">
    <property type="protein sequence ID" value="TVX79552.1"/>
    <property type="molecule type" value="Genomic_DNA"/>
</dbReference>
<sequence length="174" mass="19775">MLFIAVFLCTGACNKEVVKENGEMTERSPVKEGNVVKLGEAEKLFKGYYIARYTIKDPANPPTFDEIAGNIKRYLSEDEYNAQILNRYYSMPSLVAKEINKSIEVQSVKLEEQSINEDGTVDYTYTTVFKIYDENSSKIYEKEGEITITIIDNELKVTRDWSRGIKIDGLDGGL</sequence>
<accession>A0A8B5XX37</accession>
<evidence type="ECO:0000313" key="1">
    <source>
        <dbReference type="EMBL" id="TVX79552.1"/>
    </source>
</evidence>
<evidence type="ECO:0000313" key="2">
    <source>
        <dbReference type="Proteomes" id="UP000317770"/>
    </source>
</evidence>
<dbReference type="Proteomes" id="UP000317770">
    <property type="component" value="Unassembled WGS sequence"/>
</dbReference>
<gene>
    <name evidence="1" type="ORF">FQP34_15315</name>
</gene>
<name>A0A8B5XX37_9BACI</name>
<comment type="caution">
    <text evidence="1">The sequence shown here is derived from an EMBL/GenBank/DDBJ whole genome shotgun (WGS) entry which is preliminary data.</text>
</comment>
<organism evidence="1 2">
    <name type="scientific">Peribacillus simplex</name>
    <dbReference type="NCBI Taxonomy" id="1478"/>
    <lineage>
        <taxon>Bacteria</taxon>
        <taxon>Bacillati</taxon>
        <taxon>Bacillota</taxon>
        <taxon>Bacilli</taxon>
        <taxon>Bacillales</taxon>
        <taxon>Bacillaceae</taxon>
        <taxon>Peribacillus</taxon>
    </lineage>
</organism>
<dbReference type="AlphaFoldDB" id="A0A8B5XX37"/>